<sequence>MTWERKREEALAGSSKRQDWPEIILGTRYMDPRKVKETLERNFGSQNFEVTNKDDFYVVRTKWPLTPEQSKELEDLPDSDMPDTRNTSKPKNSSTMGEAPNQWPNNGSAEGEEDSQRVPASERRRRASWFTPRFKADGDGLSAEL</sequence>
<organism evidence="2 3">
    <name type="scientific">Oidiodendron maius (strain Zn)</name>
    <dbReference type="NCBI Taxonomy" id="913774"/>
    <lineage>
        <taxon>Eukaryota</taxon>
        <taxon>Fungi</taxon>
        <taxon>Dikarya</taxon>
        <taxon>Ascomycota</taxon>
        <taxon>Pezizomycotina</taxon>
        <taxon>Leotiomycetes</taxon>
        <taxon>Leotiomycetes incertae sedis</taxon>
        <taxon>Myxotrichaceae</taxon>
        <taxon>Oidiodendron</taxon>
    </lineage>
</organism>
<dbReference type="EMBL" id="KN832882">
    <property type="protein sequence ID" value="KIM97213.1"/>
    <property type="molecule type" value="Genomic_DNA"/>
</dbReference>
<gene>
    <name evidence="2" type="ORF">OIDMADRAFT_20467</name>
</gene>
<feature type="compositionally biased region" description="Basic and acidic residues" evidence="1">
    <location>
        <begin position="1"/>
        <end position="20"/>
    </location>
</feature>
<protein>
    <submittedName>
        <fullName evidence="2">Uncharacterized protein</fullName>
    </submittedName>
</protein>
<evidence type="ECO:0000313" key="2">
    <source>
        <dbReference type="EMBL" id="KIM97213.1"/>
    </source>
</evidence>
<proteinExistence type="predicted"/>
<dbReference type="AlphaFoldDB" id="A0A0C3CE84"/>
<dbReference type="InParanoid" id="A0A0C3CE84"/>
<feature type="region of interest" description="Disordered" evidence="1">
    <location>
        <begin position="67"/>
        <end position="145"/>
    </location>
</feature>
<reference evidence="3" key="2">
    <citation type="submission" date="2015-01" db="EMBL/GenBank/DDBJ databases">
        <title>Evolutionary Origins and Diversification of the Mycorrhizal Mutualists.</title>
        <authorList>
            <consortium name="DOE Joint Genome Institute"/>
            <consortium name="Mycorrhizal Genomics Consortium"/>
            <person name="Kohler A."/>
            <person name="Kuo A."/>
            <person name="Nagy L.G."/>
            <person name="Floudas D."/>
            <person name="Copeland A."/>
            <person name="Barry K.W."/>
            <person name="Cichocki N."/>
            <person name="Veneault-Fourrey C."/>
            <person name="LaButti K."/>
            <person name="Lindquist E.A."/>
            <person name="Lipzen A."/>
            <person name="Lundell T."/>
            <person name="Morin E."/>
            <person name="Murat C."/>
            <person name="Riley R."/>
            <person name="Ohm R."/>
            <person name="Sun H."/>
            <person name="Tunlid A."/>
            <person name="Henrissat B."/>
            <person name="Grigoriev I.V."/>
            <person name="Hibbett D.S."/>
            <person name="Martin F."/>
        </authorList>
    </citation>
    <scope>NUCLEOTIDE SEQUENCE [LARGE SCALE GENOMIC DNA]</scope>
    <source>
        <strain evidence="3">Zn</strain>
    </source>
</reference>
<dbReference type="HOGENOM" id="CLU_1791490_0_0_1"/>
<accession>A0A0C3CE84</accession>
<keyword evidence="3" id="KW-1185">Reference proteome</keyword>
<reference evidence="2 3" key="1">
    <citation type="submission" date="2014-04" db="EMBL/GenBank/DDBJ databases">
        <authorList>
            <consortium name="DOE Joint Genome Institute"/>
            <person name="Kuo A."/>
            <person name="Martino E."/>
            <person name="Perotto S."/>
            <person name="Kohler A."/>
            <person name="Nagy L.G."/>
            <person name="Floudas D."/>
            <person name="Copeland A."/>
            <person name="Barry K.W."/>
            <person name="Cichocki N."/>
            <person name="Veneault-Fourrey C."/>
            <person name="LaButti K."/>
            <person name="Lindquist E.A."/>
            <person name="Lipzen A."/>
            <person name="Lundell T."/>
            <person name="Morin E."/>
            <person name="Murat C."/>
            <person name="Sun H."/>
            <person name="Tunlid A."/>
            <person name="Henrissat B."/>
            <person name="Grigoriev I.V."/>
            <person name="Hibbett D.S."/>
            <person name="Martin F."/>
            <person name="Nordberg H.P."/>
            <person name="Cantor M.N."/>
            <person name="Hua S.X."/>
        </authorList>
    </citation>
    <scope>NUCLEOTIDE SEQUENCE [LARGE SCALE GENOMIC DNA]</scope>
    <source>
        <strain evidence="2 3">Zn</strain>
    </source>
</reference>
<evidence type="ECO:0000256" key="1">
    <source>
        <dbReference type="SAM" id="MobiDB-lite"/>
    </source>
</evidence>
<evidence type="ECO:0000313" key="3">
    <source>
        <dbReference type="Proteomes" id="UP000054321"/>
    </source>
</evidence>
<feature type="non-terminal residue" evidence="2">
    <location>
        <position position="145"/>
    </location>
</feature>
<name>A0A0C3CE84_OIDMZ</name>
<feature type="compositionally biased region" description="Polar residues" evidence="1">
    <location>
        <begin position="84"/>
        <end position="108"/>
    </location>
</feature>
<feature type="region of interest" description="Disordered" evidence="1">
    <location>
        <begin position="1"/>
        <end position="21"/>
    </location>
</feature>
<dbReference type="Proteomes" id="UP000054321">
    <property type="component" value="Unassembled WGS sequence"/>
</dbReference>